<name>A0A2H0A4H8_9BACT</name>
<protein>
    <submittedName>
        <fullName evidence="1">Uncharacterized protein</fullName>
    </submittedName>
</protein>
<sequence length="81" mass="9796">MLSRQNSQKYKISEKYSVGFYTLAGYAVFRYYEKRECGEWEIGRDSMLGRLSEGQLKKLFKIEAEIKEKYKKYQVYGLWEK</sequence>
<gene>
    <name evidence="1" type="ORF">COX18_10420</name>
</gene>
<dbReference type="AlphaFoldDB" id="A0A2H0A4H8"/>
<proteinExistence type="predicted"/>
<accession>A0A2H0A4H8</accession>
<organism evidence="1 2">
    <name type="scientific">Candidatus Desantisbacteria bacterium CG23_combo_of_CG06-09_8_20_14_all_40_23</name>
    <dbReference type="NCBI Taxonomy" id="1974550"/>
    <lineage>
        <taxon>Bacteria</taxon>
        <taxon>Candidatus Desantisiibacteriota</taxon>
    </lineage>
</organism>
<evidence type="ECO:0000313" key="2">
    <source>
        <dbReference type="Proteomes" id="UP000231067"/>
    </source>
</evidence>
<reference evidence="1 2" key="1">
    <citation type="submission" date="2017-09" db="EMBL/GenBank/DDBJ databases">
        <title>Depth-based differentiation of microbial function through sediment-hosted aquifers and enrichment of novel symbionts in the deep terrestrial subsurface.</title>
        <authorList>
            <person name="Probst A.J."/>
            <person name="Ladd B."/>
            <person name="Jarett J.K."/>
            <person name="Geller-Mcgrath D.E."/>
            <person name="Sieber C.M."/>
            <person name="Emerson J.B."/>
            <person name="Anantharaman K."/>
            <person name="Thomas B.C."/>
            <person name="Malmstrom R."/>
            <person name="Stieglmeier M."/>
            <person name="Klingl A."/>
            <person name="Woyke T."/>
            <person name="Ryan C.M."/>
            <person name="Banfield J.F."/>
        </authorList>
    </citation>
    <scope>NUCLEOTIDE SEQUENCE [LARGE SCALE GENOMIC DNA]</scope>
    <source>
        <strain evidence="1">CG23_combo_of_CG06-09_8_20_14_all_40_23</strain>
    </source>
</reference>
<comment type="caution">
    <text evidence="1">The sequence shown here is derived from an EMBL/GenBank/DDBJ whole genome shotgun (WGS) entry which is preliminary data.</text>
</comment>
<evidence type="ECO:0000313" key="1">
    <source>
        <dbReference type="EMBL" id="PIP39348.1"/>
    </source>
</evidence>
<dbReference type="EMBL" id="PCSH01000177">
    <property type="protein sequence ID" value="PIP39348.1"/>
    <property type="molecule type" value="Genomic_DNA"/>
</dbReference>
<dbReference type="Proteomes" id="UP000231067">
    <property type="component" value="Unassembled WGS sequence"/>
</dbReference>